<keyword evidence="6" id="KW-0560">Oxidoreductase</keyword>
<gene>
    <name evidence="9" type="ORF">A3B25_03185</name>
</gene>
<protein>
    <recommendedName>
        <fullName evidence="3">dihydrofolate reductase</fullName>
        <ecNumber evidence="3">1.5.1.3</ecNumber>
    </recommendedName>
</protein>
<dbReference type="STRING" id="1802126.A3B25_03185"/>
<dbReference type="EC" id="1.5.1.3" evidence="3"/>
<evidence type="ECO:0000256" key="7">
    <source>
        <dbReference type="RuleBase" id="RU004474"/>
    </source>
</evidence>
<dbReference type="InterPro" id="IPR017925">
    <property type="entry name" value="DHFR_CS"/>
</dbReference>
<dbReference type="GO" id="GO:0046452">
    <property type="term" value="P:dihydrofolate metabolic process"/>
    <property type="evidence" value="ECO:0007669"/>
    <property type="project" value="TreeGrafter"/>
</dbReference>
<dbReference type="GO" id="GO:0046655">
    <property type="term" value="P:folic acid metabolic process"/>
    <property type="evidence" value="ECO:0007669"/>
    <property type="project" value="TreeGrafter"/>
</dbReference>
<dbReference type="GO" id="GO:0046654">
    <property type="term" value="P:tetrahydrofolate biosynthetic process"/>
    <property type="evidence" value="ECO:0007669"/>
    <property type="project" value="UniProtKB-UniPathway"/>
</dbReference>
<evidence type="ECO:0000256" key="1">
    <source>
        <dbReference type="ARBA" id="ARBA00004903"/>
    </source>
</evidence>
<dbReference type="InterPro" id="IPR001796">
    <property type="entry name" value="DHFR_dom"/>
</dbReference>
<sequence length="181" mass="20468">MKAIKIAVIVATDLGDGIGFLGKLPWGRIPPDLKRFRKLTMGYPLIMGRTTFASFSAPLSGRPHIILTRQTDYEVPPGCYVARYFGHALSIARSLNLRDRRLDGREPRVFVVGGAEVYGQVIHTHADYLYMTRIDAMYRADTFFPSYNKGAWILLEPPEIAEWEGIKLSFEVYGRLTRASI</sequence>
<feature type="domain" description="DHFR" evidence="8">
    <location>
        <begin position="5"/>
        <end position="175"/>
    </location>
</feature>
<evidence type="ECO:0000256" key="6">
    <source>
        <dbReference type="ARBA" id="ARBA00023002"/>
    </source>
</evidence>
<dbReference type="PANTHER" id="PTHR48069">
    <property type="entry name" value="DIHYDROFOLATE REDUCTASE"/>
    <property type="match status" value="1"/>
</dbReference>
<evidence type="ECO:0000256" key="3">
    <source>
        <dbReference type="ARBA" id="ARBA00012856"/>
    </source>
</evidence>
<dbReference type="Proteomes" id="UP000179106">
    <property type="component" value="Unassembled WGS sequence"/>
</dbReference>
<evidence type="ECO:0000256" key="4">
    <source>
        <dbReference type="ARBA" id="ARBA00022563"/>
    </source>
</evidence>
<evidence type="ECO:0000313" key="9">
    <source>
        <dbReference type="EMBL" id="OGZ52480.1"/>
    </source>
</evidence>
<comment type="similarity">
    <text evidence="2 7">Belongs to the dihydrofolate reductase family.</text>
</comment>
<evidence type="ECO:0000256" key="2">
    <source>
        <dbReference type="ARBA" id="ARBA00009539"/>
    </source>
</evidence>
<keyword evidence="4" id="KW-0554">One-carbon metabolism</keyword>
<proteinExistence type="inferred from homology"/>
<dbReference type="GO" id="GO:0050661">
    <property type="term" value="F:NADP binding"/>
    <property type="evidence" value="ECO:0007669"/>
    <property type="project" value="InterPro"/>
</dbReference>
<keyword evidence="5" id="KW-0521">NADP</keyword>
<evidence type="ECO:0000256" key="5">
    <source>
        <dbReference type="ARBA" id="ARBA00022857"/>
    </source>
</evidence>
<dbReference type="InterPro" id="IPR024072">
    <property type="entry name" value="DHFR-like_dom_sf"/>
</dbReference>
<dbReference type="EMBL" id="MHNW01000046">
    <property type="protein sequence ID" value="OGZ52480.1"/>
    <property type="molecule type" value="Genomic_DNA"/>
</dbReference>
<name>A0A1G2GQR8_9BACT</name>
<comment type="pathway">
    <text evidence="1">Cofactor biosynthesis; tetrahydrofolate biosynthesis; 5,6,7,8-tetrahydrofolate from 7,8-dihydrofolate: step 1/1.</text>
</comment>
<dbReference type="AlphaFoldDB" id="A0A1G2GQR8"/>
<comment type="caution">
    <text evidence="9">The sequence shown here is derived from an EMBL/GenBank/DDBJ whole genome shotgun (WGS) entry which is preliminary data.</text>
</comment>
<dbReference type="UniPathway" id="UPA00077">
    <property type="reaction ID" value="UER00158"/>
</dbReference>
<evidence type="ECO:0000259" key="8">
    <source>
        <dbReference type="PROSITE" id="PS51330"/>
    </source>
</evidence>
<dbReference type="PANTHER" id="PTHR48069:SF3">
    <property type="entry name" value="DIHYDROFOLATE REDUCTASE"/>
    <property type="match status" value="1"/>
</dbReference>
<organism evidence="9 10">
    <name type="scientific">Candidatus Ryanbacteria bacterium RIFCSPLOWO2_01_FULL_48_26</name>
    <dbReference type="NCBI Taxonomy" id="1802126"/>
    <lineage>
        <taxon>Bacteria</taxon>
        <taxon>Candidatus Ryaniibacteriota</taxon>
    </lineage>
</organism>
<dbReference type="Gene3D" id="3.40.430.10">
    <property type="entry name" value="Dihydrofolate Reductase, subunit A"/>
    <property type="match status" value="1"/>
</dbReference>
<dbReference type="GO" id="GO:0004146">
    <property type="term" value="F:dihydrofolate reductase activity"/>
    <property type="evidence" value="ECO:0007669"/>
    <property type="project" value="UniProtKB-EC"/>
</dbReference>
<dbReference type="PRINTS" id="PR00070">
    <property type="entry name" value="DHFR"/>
</dbReference>
<dbReference type="InterPro" id="IPR012259">
    <property type="entry name" value="DHFR"/>
</dbReference>
<dbReference type="CDD" id="cd00209">
    <property type="entry name" value="DHFR"/>
    <property type="match status" value="1"/>
</dbReference>
<dbReference type="PROSITE" id="PS51330">
    <property type="entry name" value="DHFR_2"/>
    <property type="match status" value="1"/>
</dbReference>
<dbReference type="Pfam" id="PF00186">
    <property type="entry name" value="DHFR_1"/>
    <property type="match status" value="1"/>
</dbReference>
<dbReference type="SUPFAM" id="SSF53597">
    <property type="entry name" value="Dihydrofolate reductase-like"/>
    <property type="match status" value="1"/>
</dbReference>
<evidence type="ECO:0000313" key="10">
    <source>
        <dbReference type="Proteomes" id="UP000179106"/>
    </source>
</evidence>
<dbReference type="GO" id="GO:0006730">
    <property type="term" value="P:one-carbon metabolic process"/>
    <property type="evidence" value="ECO:0007669"/>
    <property type="project" value="UniProtKB-KW"/>
</dbReference>
<reference evidence="9 10" key="1">
    <citation type="journal article" date="2016" name="Nat. Commun.">
        <title>Thousands of microbial genomes shed light on interconnected biogeochemical processes in an aquifer system.</title>
        <authorList>
            <person name="Anantharaman K."/>
            <person name="Brown C.T."/>
            <person name="Hug L.A."/>
            <person name="Sharon I."/>
            <person name="Castelle C.J."/>
            <person name="Probst A.J."/>
            <person name="Thomas B.C."/>
            <person name="Singh A."/>
            <person name="Wilkins M.J."/>
            <person name="Karaoz U."/>
            <person name="Brodie E.L."/>
            <person name="Williams K.H."/>
            <person name="Hubbard S.S."/>
            <person name="Banfield J.F."/>
        </authorList>
    </citation>
    <scope>NUCLEOTIDE SEQUENCE [LARGE SCALE GENOMIC DNA]</scope>
</reference>
<dbReference type="PROSITE" id="PS00075">
    <property type="entry name" value="DHFR_1"/>
    <property type="match status" value="1"/>
</dbReference>
<accession>A0A1G2GQR8</accession>